<reference evidence="3 4" key="1">
    <citation type="journal article" date="2016" name="Sci. Rep.">
        <title>The Dendrobium catenatum Lindl. genome sequence provides insights into polysaccharide synthase, floral development and adaptive evolution.</title>
        <authorList>
            <person name="Zhang G.Q."/>
            <person name="Xu Q."/>
            <person name="Bian C."/>
            <person name="Tsai W.C."/>
            <person name="Yeh C.M."/>
            <person name="Liu K.W."/>
            <person name="Yoshida K."/>
            <person name="Zhang L.S."/>
            <person name="Chang S.B."/>
            <person name="Chen F."/>
            <person name="Shi Y."/>
            <person name="Su Y.Y."/>
            <person name="Zhang Y.Q."/>
            <person name="Chen L.J."/>
            <person name="Yin Y."/>
            <person name="Lin M."/>
            <person name="Huang H."/>
            <person name="Deng H."/>
            <person name="Wang Z.W."/>
            <person name="Zhu S.L."/>
            <person name="Zhao X."/>
            <person name="Deng C."/>
            <person name="Niu S.C."/>
            <person name="Huang J."/>
            <person name="Wang M."/>
            <person name="Liu G.H."/>
            <person name="Yang H.J."/>
            <person name="Xiao X.J."/>
            <person name="Hsiao Y.Y."/>
            <person name="Wu W.L."/>
            <person name="Chen Y.Y."/>
            <person name="Mitsuda N."/>
            <person name="Ohme-Takagi M."/>
            <person name="Luo Y.B."/>
            <person name="Van de Peer Y."/>
            <person name="Liu Z.J."/>
        </authorList>
    </citation>
    <scope>NUCLEOTIDE SEQUENCE [LARGE SCALE GENOMIC DNA]</scope>
    <source>
        <tissue evidence="3">The whole plant</tissue>
    </source>
</reference>
<evidence type="ECO:0000313" key="4">
    <source>
        <dbReference type="Proteomes" id="UP000233837"/>
    </source>
</evidence>
<evidence type="ECO:0000256" key="1">
    <source>
        <dbReference type="SAM" id="MobiDB-lite"/>
    </source>
</evidence>
<reference evidence="3 4" key="2">
    <citation type="journal article" date="2017" name="Nature">
        <title>The Apostasia genome and the evolution of orchids.</title>
        <authorList>
            <person name="Zhang G.Q."/>
            <person name="Liu K.W."/>
            <person name="Li Z."/>
            <person name="Lohaus R."/>
            <person name="Hsiao Y.Y."/>
            <person name="Niu S.C."/>
            <person name="Wang J.Y."/>
            <person name="Lin Y.C."/>
            <person name="Xu Q."/>
            <person name="Chen L.J."/>
            <person name="Yoshida K."/>
            <person name="Fujiwara S."/>
            <person name="Wang Z.W."/>
            <person name="Zhang Y.Q."/>
            <person name="Mitsuda N."/>
            <person name="Wang M."/>
            <person name="Liu G.H."/>
            <person name="Pecoraro L."/>
            <person name="Huang H.X."/>
            <person name="Xiao X.J."/>
            <person name="Lin M."/>
            <person name="Wu X.Y."/>
            <person name="Wu W.L."/>
            <person name="Chen Y.Y."/>
            <person name="Chang S.B."/>
            <person name="Sakamoto S."/>
            <person name="Ohme-Takagi M."/>
            <person name="Yagi M."/>
            <person name="Zeng S.J."/>
            <person name="Shen C.Y."/>
            <person name="Yeh C.M."/>
            <person name="Luo Y.B."/>
            <person name="Tsai W.C."/>
            <person name="Van de Peer Y."/>
            <person name="Liu Z.J."/>
        </authorList>
    </citation>
    <scope>NUCLEOTIDE SEQUENCE [LARGE SCALE GENOMIC DNA]</scope>
    <source>
        <tissue evidence="3">The whole plant</tissue>
    </source>
</reference>
<name>A0A2I0WCN5_9ASPA</name>
<organism evidence="3 4">
    <name type="scientific">Dendrobium catenatum</name>
    <dbReference type="NCBI Taxonomy" id="906689"/>
    <lineage>
        <taxon>Eukaryota</taxon>
        <taxon>Viridiplantae</taxon>
        <taxon>Streptophyta</taxon>
        <taxon>Embryophyta</taxon>
        <taxon>Tracheophyta</taxon>
        <taxon>Spermatophyta</taxon>
        <taxon>Magnoliopsida</taxon>
        <taxon>Liliopsida</taxon>
        <taxon>Asparagales</taxon>
        <taxon>Orchidaceae</taxon>
        <taxon>Epidendroideae</taxon>
        <taxon>Malaxideae</taxon>
        <taxon>Dendrobiinae</taxon>
        <taxon>Dendrobium</taxon>
    </lineage>
</organism>
<dbReference type="EMBL" id="KZ502746">
    <property type="protein sequence ID" value="PKU73408.1"/>
    <property type="molecule type" value="Genomic_DNA"/>
</dbReference>
<protein>
    <submittedName>
        <fullName evidence="3">Uncharacterized protein</fullName>
    </submittedName>
</protein>
<keyword evidence="2" id="KW-1133">Transmembrane helix</keyword>
<evidence type="ECO:0000256" key="2">
    <source>
        <dbReference type="SAM" id="Phobius"/>
    </source>
</evidence>
<feature type="transmembrane region" description="Helical" evidence="2">
    <location>
        <begin position="12"/>
        <end position="32"/>
    </location>
</feature>
<evidence type="ECO:0000313" key="3">
    <source>
        <dbReference type="EMBL" id="PKU73408.1"/>
    </source>
</evidence>
<dbReference type="Proteomes" id="UP000233837">
    <property type="component" value="Unassembled WGS sequence"/>
</dbReference>
<gene>
    <name evidence="3" type="ORF">MA16_Dca019984</name>
</gene>
<proteinExistence type="predicted"/>
<feature type="compositionally biased region" description="Low complexity" evidence="1">
    <location>
        <begin position="61"/>
        <end position="72"/>
    </location>
</feature>
<feature type="region of interest" description="Disordered" evidence="1">
    <location>
        <begin position="52"/>
        <end position="83"/>
    </location>
</feature>
<dbReference type="AlphaFoldDB" id="A0A2I0WCN5"/>
<accession>A0A2I0WCN5</accession>
<keyword evidence="2" id="KW-0472">Membrane</keyword>
<keyword evidence="2" id="KW-0812">Transmembrane</keyword>
<keyword evidence="4" id="KW-1185">Reference proteome</keyword>
<sequence length="83" mass="9348">MYMIKGSTYVCLGYPSLIYPLYILVGVLGELWEEKLFPINALTKQKIDKIKVSTKEEGEGPSKPSLPSQPSSNHPRTRSHRSL</sequence>